<dbReference type="RefSeq" id="XP_015869469.3">
    <property type="nucleotide sequence ID" value="XM_016013983.4"/>
</dbReference>
<dbReference type="Gene3D" id="1.25.40.10">
    <property type="entry name" value="Tetratricopeptide repeat domain"/>
    <property type="match status" value="6"/>
</dbReference>
<dbReference type="Pfam" id="PF20431">
    <property type="entry name" value="E_motif"/>
    <property type="match status" value="1"/>
</dbReference>
<accession>A0A6P3Z528</accession>
<reference evidence="5 6" key="1">
    <citation type="submission" date="2022-04" db="UniProtKB">
        <authorList>
            <consortium name="RefSeq"/>
        </authorList>
    </citation>
    <scope>IDENTIFICATION</scope>
    <source>
        <tissue evidence="5 6">In vitro plantlets</tissue>
    </source>
</reference>
<dbReference type="Pfam" id="PF13041">
    <property type="entry name" value="PPR_2"/>
    <property type="match status" value="2"/>
</dbReference>
<dbReference type="InterPro" id="IPR002885">
    <property type="entry name" value="PPR_rpt"/>
</dbReference>
<evidence type="ECO:0000313" key="6">
    <source>
        <dbReference type="RefSeq" id="XP_015872052.1"/>
    </source>
</evidence>
<feature type="repeat" description="PPR" evidence="2">
    <location>
        <begin position="399"/>
        <end position="433"/>
    </location>
</feature>
<feature type="repeat" description="PPR" evidence="2">
    <location>
        <begin position="296"/>
        <end position="330"/>
    </location>
</feature>
<dbReference type="KEGG" id="zju:107406792"/>
<dbReference type="Proteomes" id="UP001652623">
    <property type="component" value="Chromosome 6"/>
</dbReference>
<gene>
    <name evidence="5" type="primary">LOC107406792</name>
    <name evidence="6" type="synonym">LOC107409129</name>
</gene>
<evidence type="ECO:0000313" key="5">
    <source>
        <dbReference type="RefSeq" id="XP_015869469.1"/>
    </source>
</evidence>
<dbReference type="InterPro" id="IPR046960">
    <property type="entry name" value="PPR_At4g14850-like_plant"/>
</dbReference>
<evidence type="ECO:0000313" key="4">
    <source>
        <dbReference type="Proteomes" id="UP001652623"/>
    </source>
</evidence>
<dbReference type="GO" id="GO:0003723">
    <property type="term" value="F:RNA binding"/>
    <property type="evidence" value="ECO:0007669"/>
    <property type="project" value="InterPro"/>
</dbReference>
<dbReference type="RefSeq" id="XP_015869469.1">
    <property type="nucleotide sequence ID" value="XM_016013983.2"/>
</dbReference>
<dbReference type="Pfam" id="PF01535">
    <property type="entry name" value="PPR"/>
    <property type="match status" value="4"/>
</dbReference>
<sequence length="579" mass="65000">MSRILAQKLQTLLNQFLALNQLKQIHAFLITNGLNHFENLLARQLLLSTANYSLYVAQYFQQILQRLQNLDAFTWSCAIRFFSLHGQFKTSFSLHVQMQRLGLCPSSFSLSSSLKACARIVNKSGGVSVHAQVYKYGFCRCVYVQTALVDLYSKLGYMKNAQKVFDGMLEKNVVSWNSILSGYLKSGNLEKAQRVFDEIPRKDVVSWNSIVSGYAKIGKMDEALFLFQQMPERNLSSWNTVISGYVNCGSMESARSIFDSMPIKNNVSWITMISGYSKCGNIESARLLFDQMNEKDLFSYNAMIACYAQNGQPKEALGLFNQILELDSKIQPDEMTLVSVLSACSQLGDLRLGFWIESYINKHRIHLDDHLATAFIDLYAKCGNIDKAYELFRGLGKKDLVAYSAMILGCGINGKAIDAIELFEEMINAQICPNLVTYTGLLTAYSHAGLVEKGYQCFDSMKDHGVSPSADHYSIMVDLLGRAGRLEEAYELIKSMPLQPHAGVWGALLLACRLHNNVQLGEIAAWNCFKLEPDTTGYCSLLSNIYASVERWDDAGRMRKVVDEKGFTKIPGCSWMESV</sequence>
<feature type="repeat" description="PPR" evidence="2">
    <location>
        <begin position="172"/>
        <end position="202"/>
    </location>
</feature>
<feature type="domain" description="PROP1-like PPR" evidence="3">
    <location>
        <begin position="402"/>
        <end position="495"/>
    </location>
</feature>
<evidence type="ECO:0000256" key="2">
    <source>
        <dbReference type="PROSITE-ProRule" id="PRU00708"/>
    </source>
</evidence>
<dbReference type="GO" id="GO:0009451">
    <property type="term" value="P:RNA modification"/>
    <property type="evidence" value="ECO:0007669"/>
    <property type="project" value="InterPro"/>
</dbReference>
<dbReference type="InterPro" id="IPR033443">
    <property type="entry name" value="PROP1-like_PPR_dom"/>
</dbReference>
<dbReference type="SUPFAM" id="SSF48452">
    <property type="entry name" value="TPR-like"/>
    <property type="match status" value="1"/>
</dbReference>
<dbReference type="PROSITE" id="PS51375">
    <property type="entry name" value="PPR"/>
    <property type="match status" value="7"/>
</dbReference>
<feature type="repeat" description="PPR" evidence="2">
    <location>
        <begin position="434"/>
        <end position="468"/>
    </location>
</feature>
<dbReference type="Pfam" id="PF17177">
    <property type="entry name" value="PPR_long"/>
    <property type="match status" value="1"/>
</dbReference>
<name>A0A6P3Z528_ZIZJJ</name>
<dbReference type="AlphaFoldDB" id="A0A6P3Z528"/>
<dbReference type="FunFam" id="1.25.40.10:FF:000348">
    <property type="entry name" value="Pentatricopeptide repeat-containing protein chloroplastic"/>
    <property type="match status" value="1"/>
</dbReference>
<dbReference type="PANTHER" id="PTHR47926">
    <property type="entry name" value="PENTATRICOPEPTIDE REPEAT-CONTAINING PROTEIN"/>
    <property type="match status" value="1"/>
</dbReference>
<dbReference type="NCBIfam" id="TIGR00756">
    <property type="entry name" value="PPR"/>
    <property type="match status" value="8"/>
</dbReference>
<dbReference type="RefSeq" id="XP_015872052.1">
    <property type="nucleotide sequence ID" value="XM_016016566.2"/>
</dbReference>
<proteinExistence type="predicted"/>
<protein>
    <submittedName>
        <fullName evidence="5 6">pentatricopeptide repeat-containing protein At4g22760-like</fullName>
    </submittedName>
</protein>
<keyword evidence="4" id="KW-1185">Reference proteome</keyword>
<organism evidence="5">
    <name type="scientific">Ziziphus jujuba</name>
    <name type="common">Chinese jujube</name>
    <name type="synonym">Ziziphus sativa</name>
    <dbReference type="NCBI Taxonomy" id="326968"/>
    <lineage>
        <taxon>Eukaryota</taxon>
        <taxon>Viridiplantae</taxon>
        <taxon>Streptophyta</taxon>
        <taxon>Embryophyta</taxon>
        <taxon>Tracheophyta</taxon>
        <taxon>Spermatophyta</taxon>
        <taxon>Magnoliopsida</taxon>
        <taxon>eudicotyledons</taxon>
        <taxon>Gunneridae</taxon>
        <taxon>Pentapetalae</taxon>
        <taxon>rosids</taxon>
        <taxon>fabids</taxon>
        <taxon>Rosales</taxon>
        <taxon>Rhamnaceae</taxon>
        <taxon>Paliureae</taxon>
        <taxon>Ziziphus</taxon>
    </lineage>
</organism>
<dbReference type="FunFam" id="1.25.40.10:FF:000442">
    <property type="entry name" value="Pentatricopeptide repeat-containing protein At3g49710"/>
    <property type="match status" value="1"/>
</dbReference>
<keyword evidence="1" id="KW-0677">Repeat</keyword>
<dbReference type="FunFam" id="1.25.40.10:FF:001097">
    <property type="entry name" value="Pentatricopeptide repeat-containing protein At4g22760"/>
    <property type="match status" value="1"/>
</dbReference>
<evidence type="ECO:0000259" key="3">
    <source>
        <dbReference type="Pfam" id="PF17177"/>
    </source>
</evidence>
<feature type="repeat" description="PPR" evidence="2">
    <location>
        <begin position="203"/>
        <end position="237"/>
    </location>
</feature>
<dbReference type="InterPro" id="IPR011990">
    <property type="entry name" value="TPR-like_helical_dom_sf"/>
</dbReference>
<dbReference type="GeneID" id="107406792"/>
<feature type="repeat" description="PPR" evidence="2">
    <location>
        <begin position="265"/>
        <end position="295"/>
    </location>
</feature>
<dbReference type="InterPro" id="IPR046848">
    <property type="entry name" value="E_motif"/>
</dbReference>
<evidence type="ECO:0000256" key="1">
    <source>
        <dbReference type="ARBA" id="ARBA00022737"/>
    </source>
</evidence>
<feature type="repeat" description="PPR" evidence="2">
    <location>
        <begin position="71"/>
        <end position="105"/>
    </location>
</feature>
<dbReference type="PANTHER" id="PTHR47926:SF545">
    <property type="entry name" value="PENTACOTRIPEPTIDE-REPEAT REGION OF PRORP DOMAIN-CONTAINING PROTEIN"/>
    <property type="match status" value="1"/>
</dbReference>